<dbReference type="CDD" id="cd05008">
    <property type="entry name" value="SIS_GlmS_GlmD_1"/>
    <property type="match status" value="1"/>
</dbReference>
<feature type="domain" description="SIS" evidence="12">
    <location>
        <begin position="285"/>
        <end position="425"/>
    </location>
</feature>
<feature type="initiator methionine" description="Removed" evidence="10">
    <location>
        <position position="1"/>
    </location>
</feature>
<reference evidence="13 14" key="1">
    <citation type="submission" date="2019-07" db="EMBL/GenBank/DDBJ databases">
        <title>Insights of Desulfuromonas acetexigens electromicrobiology.</title>
        <authorList>
            <person name="Katuri K."/>
            <person name="Sapireddy V."/>
            <person name="Shaw D.R."/>
            <person name="Saikaly P."/>
        </authorList>
    </citation>
    <scope>NUCLEOTIDE SEQUENCE [LARGE SCALE GENOMIC DNA]</scope>
    <source>
        <strain evidence="13 14">2873</strain>
    </source>
</reference>
<dbReference type="InterPro" id="IPR046348">
    <property type="entry name" value="SIS_dom_sf"/>
</dbReference>
<dbReference type="NCBIfam" id="NF001484">
    <property type="entry name" value="PRK00331.1"/>
    <property type="match status" value="1"/>
</dbReference>
<evidence type="ECO:0000313" key="13">
    <source>
        <dbReference type="EMBL" id="TRO81730.1"/>
    </source>
</evidence>
<dbReference type="GO" id="GO:0004360">
    <property type="term" value="F:glutamine-fructose-6-phosphate transaminase (isomerizing) activity"/>
    <property type="evidence" value="ECO:0007669"/>
    <property type="project" value="UniProtKB-UniRule"/>
</dbReference>
<dbReference type="Proteomes" id="UP000317155">
    <property type="component" value="Unassembled WGS sequence"/>
</dbReference>
<dbReference type="PROSITE" id="PS51464">
    <property type="entry name" value="SIS"/>
    <property type="match status" value="2"/>
</dbReference>
<dbReference type="HAMAP" id="MF_00164">
    <property type="entry name" value="GlmS"/>
    <property type="match status" value="1"/>
</dbReference>
<dbReference type="InterPro" id="IPR035490">
    <property type="entry name" value="GlmS/FrlB_SIS"/>
</dbReference>
<evidence type="ECO:0000256" key="9">
    <source>
        <dbReference type="ARBA" id="ARBA00022962"/>
    </source>
</evidence>
<comment type="function">
    <text evidence="10">Catalyzes the first step in hexosamine metabolism, converting fructose-6P into glucosamine-6P using glutamine as a nitrogen source.</text>
</comment>
<evidence type="ECO:0000256" key="6">
    <source>
        <dbReference type="ARBA" id="ARBA00022576"/>
    </source>
</evidence>
<keyword evidence="9" id="KW-0315">Glutamine amidotransferase</keyword>
<dbReference type="CDD" id="cd00714">
    <property type="entry name" value="GFAT"/>
    <property type="match status" value="1"/>
</dbReference>
<proteinExistence type="inferred from homology"/>
<dbReference type="InterPro" id="IPR001347">
    <property type="entry name" value="SIS_dom"/>
</dbReference>
<dbReference type="PANTHER" id="PTHR10937">
    <property type="entry name" value="GLUCOSAMINE--FRUCTOSE-6-PHOSPHATE AMINOTRANSFERASE, ISOMERIZING"/>
    <property type="match status" value="1"/>
</dbReference>
<dbReference type="GO" id="GO:0006487">
    <property type="term" value="P:protein N-linked glycosylation"/>
    <property type="evidence" value="ECO:0007669"/>
    <property type="project" value="TreeGrafter"/>
</dbReference>
<keyword evidence="7 10" id="KW-0808">Transferase</keyword>
<sequence>MCGIVGYIGSQEATPIVLDGLRRLEYRGYDSAGIATLHDGKIEIRRAQGKLINLENLLRDRPLTGSRGIGHTRWATHGRPSETNAHPHKAGGIVVVHNGIIENYLSLKERLKGQGHSFSSETDTEIIAHLVEEHYKSTGDFVTAVRQALAEVRGAYAVAILCEQEPDRMVAAKLGSPLVVGQGQGENFVASDIPAMLSHTREMIFLEDGEMVVFTGAAMEFTDLAGKPLTKIAKTITWSPLMAEKGGYKHFMLKEIHEQPRAITDTLAGRLREEEGDVYLEDLKLSDADLSGLEKIFIIACGTSWHAGLVGKFMIEKHCRIPVEVDIASEFRYRDPIIGPNTLTVLISQSGETADTLAALREAKGKGGRAVAVCNVVESSIPRECDGVIYTHAGPEIGVASTKAFTTQLVALFLFALRLGRARGTLTAEQVREFATALATLPRKVEETLELNEQIEAIARDFMNARDFLYLGRGNQYPAALEGALKLKEISYIHAEGYPAGEMKHGPIALIDELMPVVVIATENDTFEKVVSNMEEVQARAGRVIAVTDAEGLCDKADALLVIPRIVDDLMPVLTSVPLQLLAYHIAVLKGTDVDQPRNLAKSVTVE</sequence>
<dbReference type="FunFam" id="3.40.50.10490:FF:000001">
    <property type="entry name" value="Glutamine--fructose-6-phosphate aminotransferase [isomerizing]"/>
    <property type="match status" value="1"/>
</dbReference>
<evidence type="ECO:0000259" key="11">
    <source>
        <dbReference type="PROSITE" id="PS51278"/>
    </source>
</evidence>
<gene>
    <name evidence="10 13" type="primary">glmS</name>
    <name evidence="13" type="ORF">FL622_07955</name>
</gene>
<feature type="domain" description="Glutamine amidotransferase type-2" evidence="11">
    <location>
        <begin position="2"/>
        <end position="217"/>
    </location>
</feature>
<dbReference type="OrthoDB" id="9761808at2"/>
<dbReference type="GO" id="GO:0046349">
    <property type="term" value="P:amino sugar biosynthetic process"/>
    <property type="evidence" value="ECO:0007669"/>
    <property type="project" value="UniProtKB-ARBA"/>
</dbReference>
<dbReference type="GO" id="GO:0097367">
    <property type="term" value="F:carbohydrate derivative binding"/>
    <property type="evidence" value="ECO:0007669"/>
    <property type="project" value="InterPro"/>
</dbReference>
<evidence type="ECO:0000256" key="2">
    <source>
        <dbReference type="ARBA" id="ARBA00004496"/>
    </source>
</evidence>
<evidence type="ECO:0000256" key="10">
    <source>
        <dbReference type="HAMAP-Rule" id="MF_00164"/>
    </source>
</evidence>
<comment type="subunit">
    <text evidence="10">Homodimer.</text>
</comment>
<evidence type="ECO:0000256" key="7">
    <source>
        <dbReference type="ARBA" id="ARBA00022679"/>
    </source>
</evidence>
<evidence type="ECO:0000259" key="12">
    <source>
        <dbReference type="PROSITE" id="PS51464"/>
    </source>
</evidence>
<evidence type="ECO:0000313" key="14">
    <source>
        <dbReference type="Proteomes" id="UP000317155"/>
    </source>
</evidence>
<comment type="subcellular location">
    <subcellularLocation>
        <location evidence="2 10">Cytoplasm</location>
    </subcellularLocation>
</comment>
<dbReference type="CDD" id="cd05009">
    <property type="entry name" value="SIS_GlmS_GlmD_2"/>
    <property type="match status" value="1"/>
</dbReference>
<dbReference type="InterPro" id="IPR029055">
    <property type="entry name" value="Ntn_hydrolases_N"/>
</dbReference>
<keyword evidence="5 10" id="KW-0963">Cytoplasm</keyword>
<dbReference type="Gene3D" id="3.60.20.10">
    <property type="entry name" value="Glutamine Phosphoribosylpyrophosphate, subunit 1, domain 1"/>
    <property type="match status" value="1"/>
</dbReference>
<evidence type="ECO:0000256" key="8">
    <source>
        <dbReference type="ARBA" id="ARBA00022737"/>
    </source>
</evidence>
<dbReference type="Pfam" id="PF13522">
    <property type="entry name" value="GATase_6"/>
    <property type="match status" value="1"/>
</dbReference>
<feature type="domain" description="SIS" evidence="12">
    <location>
        <begin position="458"/>
        <end position="597"/>
    </location>
</feature>
<dbReference type="EMBL" id="VJVV01000005">
    <property type="protein sequence ID" value="TRO81730.1"/>
    <property type="molecule type" value="Genomic_DNA"/>
</dbReference>
<accession>A0A550JER7</accession>
<dbReference type="PANTHER" id="PTHR10937:SF0">
    <property type="entry name" value="GLUTAMINE--FRUCTOSE-6-PHOSPHATE TRANSAMINASE (ISOMERIZING)"/>
    <property type="match status" value="1"/>
</dbReference>
<dbReference type="EC" id="2.6.1.16" evidence="3 10"/>
<dbReference type="GO" id="GO:0006047">
    <property type="term" value="P:UDP-N-acetylglucosamine metabolic process"/>
    <property type="evidence" value="ECO:0007669"/>
    <property type="project" value="TreeGrafter"/>
</dbReference>
<dbReference type="InterPro" id="IPR005855">
    <property type="entry name" value="GFAT"/>
</dbReference>
<keyword evidence="6 10" id="KW-0032">Aminotransferase</keyword>
<dbReference type="GO" id="GO:0006002">
    <property type="term" value="P:fructose 6-phosphate metabolic process"/>
    <property type="evidence" value="ECO:0007669"/>
    <property type="project" value="TreeGrafter"/>
</dbReference>
<evidence type="ECO:0000256" key="5">
    <source>
        <dbReference type="ARBA" id="ARBA00022490"/>
    </source>
</evidence>
<dbReference type="PROSITE" id="PS51278">
    <property type="entry name" value="GATASE_TYPE_2"/>
    <property type="match status" value="1"/>
</dbReference>
<comment type="catalytic activity">
    <reaction evidence="1 10">
        <text>D-fructose 6-phosphate + L-glutamine = D-glucosamine 6-phosphate + L-glutamate</text>
        <dbReference type="Rhea" id="RHEA:13237"/>
        <dbReference type="ChEBI" id="CHEBI:29985"/>
        <dbReference type="ChEBI" id="CHEBI:58359"/>
        <dbReference type="ChEBI" id="CHEBI:58725"/>
        <dbReference type="ChEBI" id="CHEBI:61527"/>
        <dbReference type="EC" id="2.6.1.16"/>
    </reaction>
</comment>
<dbReference type="InterPro" id="IPR017932">
    <property type="entry name" value="GATase_2_dom"/>
</dbReference>
<comment type="caution">
    <text evidence="13">The sequence shown here is derived from an EMBL/GenBank/DDBJ whole genome shotgun (WGS) entry which is preliminary data.</text>
</comment>
<feature type="active site" description="For Fru-6P isomerization activity" evidence="10">
    <location>
        <position position="602"/>
    </location>
</feature>
<dbReference type="GO" id="GO:0005829">
    <property type="term" value="C:cytosol"/>
    <property type="evidence" value="ECO:0007669"/>
    <property type="project" value="TreeGrafter"/>
</dbReference>
<dbReference type="SUPFAM" id="SSF56235">
    <property type="entry name" value="N-terminal nucleophile aminohydrolases (Ntn hydrolases)"/>
    <property type="match status" value="1"/>
</dbReference>
<organism evidence="13 14">
    <name type="scientific">Trichloromonas acetexigens</name>
    <dbReference type="NCBI Taxonomy" id="38815"/>
    <lineage>
        <taxon>Bacteria</taxon>
        <taxon>Pseudomonadati</taxon>
        <taxon>Thermodesulfobacteriota</taxon>
        <taxon>Desulfuromonadia</taxon>
        <taxon>Desulfuromonadales</taxon>
        <taxon>Trichloromonadaceae</taxon>
        <taxon>Trichloromonas</taxon>
    </lineage>
</organism>
<name>A0A550JER7_9BACT</name>
<protein>
    <recommendedName>
        <fullName evidence="4 10">Glutamine--fructose-6-phosphate aminotransferase [isomerizing]</fullName>
        <ecNumber evidence="3 10">2.6.1.16</ecNumber>
    </recommendedName>
    <alternativeName>
        <fullName evidence="10">D-fructose-6-phosphate amidotransferase</fullName>
    </alternativeName>
    <alternativeName>
        <fullName evidence="10">GFAT</fullName>
    </alternativeName>
    <alternativeName>
        <fullName evidence="10">Glucosamine-6-phosphate synthase</fullName>
    </alternativeName>
    <alternativeName>
        <fullName evidence="10">Hexosephosphate aminotransferase</fullName>
    </alternativeName>
    <alternativeName>
        <fullName evidence="10">L-glutamine--D-fructose-6-phosphate amidotransferase</fullName>
    </alternativeName>
</protein>
<evidence type="ECO:0000256" key="4">
    <source>
        <dbReference type="ARBA" id="ARBA00016090"/>
    </source>
</evidence>
<dbReference type="FunFam" id="3.40.50.10490:FF:000002">
    <property type="entry name" value="Glutamine--fructose-6-phosphate aminotransferase [isomerizing]"/>
    <property type="match status" value="1"/>
</dbReference>
<dbReference type="InterPro" id="IPR047084">
    <property type="entry name" value="GFAT_N"/>
</dbReference>
<dbReference type="SUPFAM" id="SSF53697">
    <property type="entry name" value="SIS domain"/>
    <property type="match status" value="1"/>
</dbReference>
<feature type="active site" description="Nucleophile; for GATase activity" evidence="10">
    <location>
        <position position="2"/>
    </location>
</feature>
<dbReference type="RefSeq" id="WP_092057557.1">
    <property type="nucleotide sequence ID" value="NZ_FOJJ01000037.1"/>
</dbReference>
<dbReference type="AlphaFoldDB" id="A0A550JER7"/>
<dbReference type="InterPro" id="IPR035466">
    <property type="entry name" value="GlmS/AgaS_SIS"/>
</dbReference>
<evidence type="ECO:0000256" key="1">
    <source>
        <dbReference type="ARBA" id="ARBA00001031"/>
    </source>
</evidence>
<keyword evidence="14" id="KW-1185">Reference proteome</keyword>
<evidence type="ECO:0000256" key="3">
    <source>
        <dbReference type="ARBA" id="ARBA00012916"/>
    </source>
</evidence>
<dbReference type="Gene3D" id="3.40.50.10490">
    <property type="entry name" value="Glucose-6-phosphate isomerase like protein, domain 1"/>
    <property type="match status" value="2"/>
</dbReference>
<dbReference type="Pfam" id="PF01380">
    <property type="entry name" value="SIS"/>
    <property type="match status" value="2"/>
</dbReference>
<dbReference type="FunFam" id="3.60.20.10:FF:000006">
    <property type="entry name" value="Glutamine--fructose-6-phosphate aminotransferase [isomerizing]"/>
    <property type="match status" value="1"/>
</dbReference>
<dbReference type="NCBIfam" id="TIGR01135">
    <property type="entry name" value="glmS"/>
    <property type="match status" value="1"/>
</dbReference>
<keyword evidence="8" id="KW-0677">Repeat</keyword>
<dbReference type="GO" id="GO:0005975">
    <property type="term" value="P:carbohydrate metabolic process"/>
    <property type="evidence" value="ECO:0007669"/>
    <property type="project" value="UniProtKB-UniRule"/>
</dbReference>